<reference evidence="1" key="1">
    <citation type="submission" date="2022-03" db="EMBL/GenBank/DDBJ databases">
        <authorList>
            <person name="Lindestad O."/>
        </authorList>
    </citation>
    <scope>NUCLEOTIDE SEQUENCE</scope>
</reference>
<protein>
    <submittedName>
        <fullName evidence="1">Jg21732 protein</fullName>
    </submittedName>
</protein>
<sequence length="202" mass="22149">MSEMGFENVFYLENFECAGDEVLVESSPPASPDMAARLAAPAQVSILYYCLVVRRRRLRVYNGERAAAFSVLLLPTYCDQLTRLPSVVLNGLILQLGEAFSPAVECNRLLMMNYRFMEADWIGAGAGGASPNVRELIVIPELPNTIHLQHAIQQVSSTVVEVNGDSSGHSSPTAEAQHTYIVTSTDDHALEQDLKHNIKSEA</sequence>
<accession>A0A8S4S4V9</accession>
<comment type="caution">
    <text evidence="1">The sequence shown here is derived from an EMBL/GenBank/DDBJ whole genome shotgun (WGS) entry which is preliminary data.</text>
</comment>
<name>A0A8S4S4V9_9NEOP</name>
<organism evidence="1 2">
    <name type="scientific">Pararge aegeria aegeria</name>
    <dbReference type="NCBI Taxonomy" id="348720"/>
    <lineage>
        <taxon>Eukaryota</taxon>
        <taxon>Metazoa</taxon>
        <taxon>Ecdysozoa</taxon>
        <taxon>Arthropoda</taxon>
        <taxon>Hexapoda</taxon>
        <taxon>Insecta</taxon>
        <taxon>Pterygota</taxon>
        <taxon>Neoptera</taxon>
        <taxon>Endopterygota</taxon>
        <taxon>Lepidoptera</taxon>
        <taxon>Glossata</taxon>
        <taxon>Ditrysia</taxon>
        <taxon>Papilionoidea</taxon>
        <taxon>Nymphalidae</taxon>
        <taxon>Satyrinae</taxon>
        <taxon>Satyrini</taxon>
        <taxon>Parargina</taxon>
        <taxon>Pararge</taxon>
    </lineage>
</organism>
<dbReference type="OrthoDB" id="10056949at2759"/>
<proteinExistence type="predicted"/>
<dbReference type="Proteomes" id="UP000838756">
    <property type="component" value="Unassembled WGS sequence"/>
</dbReference>
<dbReference type="EMBL" id="CAKXAJ010025994">
    <property type="protein sequence ID" value="CAH2249152.1"/>
    <property type="molecule type" value="Genomic_DNA"/>
</dbReference>
<gene>
    <name evidence="1" type="primary">jg21732</name>
    <name evidence="1" type="ORF">PAEG_LOCUS21858</name>
</gene>
<keyword evidence="2" id="KW-1185">Reference proteome</keyword>
<dbReference type="AlphaFoldDB" id="A0A8S4S4V9"/>
<evidence type="ECO:0000313" key="2">
    <source>
        <dbReference type="Proteomes" id="UP000838756"/>
    </source>
</evidence>
<evidence type="ECO:0000313" key="1">
    <source>
        <dbReference type="EMBL" id="CAH2249152.1"/>
    </source>
</evidence>